<dbReference type="OrthoDB" id="9799175at2"/>
<reference evidence="2 3" key="1">
    <citation type="submission" date="2019-03" db="EMBL/GenBank/DDBJ databases">
        <title>Genomic Encyclopedia of Archaeal and Bacterial Type Strains, Phase II (KMG-II): from individual species to whole genera.</title>
        <authorList>
            <person name="Goeker M."/>
        </authorList>
    </citation>
    <scope>NUCLEOTIDE SEQUENCE [LARGE SCALE GENOMIC DNA]</scope>
    <source>
        <strain evidence="2 3">DSM 19035</strain>
    </source>
</reference>
<name>A0A4V6PW23_9SPHI</name>
<comment type="caution">
    <text evidence="2">The sequence shown here is derived from an EMBL/GenBank/DDBJ whole genome shotgun (WGS) entry which is preliminary data.</text>
</comment>
<dbReference type="SUPFAM" id="SSF46785">
    <property type="entry name" value="Winged helix' DNA-binding domain"/>
    <property type="match status" value="1"/>
</dbReference>
<keyword evidence="3" id="KW-1185">Reference proteome</keyword>
<accession>A0A4V6PW23</accession>
<dbReference type="Proteomes" id="UP000295620">
    <property type="component" value="Unassembled WGS sequence"/>
</dbReference>
<dbReference type="RefSeq" id="WP_133574296.1">
    <property type="nucleotide sequence ID" value="NZ_SNYC01000003.1"/>
</dbReference>
<gene>
    <name evidence="2" type="ORF">ATK78_0319</name>
</gene>
<dbReference type="PANTHER" id="PTHR38600">
    <property type="entry name" value="TRANSCRIPTIONAL REGULATORY PROTEIN"/>
    <property type="match status" value="1"/>
</dbReference>
<protein>
    <submittedName>
        <fullName evidence="2">ArsR family transcriptional regulator</fullName>
    </submittedName>
</protein>
<dbReference type="PROSITE" id="PS50987">
    <property type="entry name" value="HTH_ARSR_2"/>
    <property type="match status" value="1"/>
</dbReference>
<dbReference type="EMBL" id="SNYC01000003">
    <property type="protein sequence ID" value="TDQ11203.1"/>
    <property type="molecule type" value="Genomic_DNA"/>
</dbReference>
<evidence type="ECO:0000313" key="3">
    <source>
        <dbReference type="Proteomes" id="UP000295620"/>
    </source>
</evidence>
<sequence>MNTRRDVFQAISDPVRRNIIQRLSKETLNLNAIAGEFEVSRQAISKHIQILSECGLIVITQNGRERFCEVQPAKLKEVTDWVDEFKKHWMGRLEKLDHILKEIKTKEHGTK</sequence>
<dbReference type="InterPro" id="IPR001845">
    <property type="entry name" value="HTH_ArsR_DNA-bd_dom"/>
</dbReference>
<dbReference type="PANTHER" id="PTHR38600:SF2">
    <property type="entry name" value="SLL0088 PROTEIN"/>
    <property type="match status" value="1"/>
</dbReference>
<feature type="domain" description="HTH arsR-type" evidence="1">
    <location>
        <begin position="1"/>
        <end position="90"/>
    </location>
</feature>
<dbReference type="GO" id="GO:0003700">
    <property type="term" value="F:DNA-binding transcription factor activity"/>
    <property type="evidence" value="ECO:0007669"/>
    <property type="project" value="InterPro"/>
</dbReference>
<proteinExistence type="predicted"/>
<dbReference type="CDD" id="cd00090">
    <property type="entry name" value="HTH_ARSR"/>
    <property type="match status" value="1"/>
</dbReference>
<dbReference type="NCBIfam" id="NF033788">
    <property type="entry name" value="HTH_metalloreg"/>
    <property type="match status" value="1"/>
</dbReference>
<dbReference type="InterPro" id="IPR036390">
    <property type="entry name" value="WH_DNA-bd_sf"/>
</dbReference>
<dbReference type="Pfam" id="PF08279">
    <property type="entry name" value="HTH_11"/>
    <property type="match status" value="1"/>
</dbReference>
<dbReference type="SMART" id="SM00418">
    <property type="entry name" value="HTH_ARSR"/>
    <property type="match status" value="1"/>
</dbReference>
<dbReference type="AlphaFoldDB" id="A0A4V6PW23"/>
<dbReference type="InterPro" id="IPR036388">
    <property type="entry name" value="WH-like_DNA-bd_sf"/>
</dbReference>
<organism evidence="2 3">
    <name type="scientific">Pedobacter metabolipauper</name>
    <dbReference type="NCBI Taxonomy" id="425513"/>
    <lineage>
        <taxon>Bacteria</taxon>
        <taxon>Pseudomonadati</taxon>
        <taxon>Bacteroidota</taxon>
        <taxon>Sphingobacteriia</taxon>
        <taxon>Sphingobacteriales</taxon>
        <taxon>Sphingobacteriaceae</taxon>
        <taxon>Pedobacter</taxon>
    </lineage>
</organism>
<dbReference type="InterPro" id="IPR011991">
    <property type="entry name" value="ArsR-like_HTH"/>
</dbReference>
<dbReference type="PRINTS" id="PR00778">
    <property type="entry name" value="HTHARSR"/>
</dbReference>
<dbReference type="InterPro" id="IPR013196">
    <property type="entry name" value="HTH_11"/>
</dbReference>
<dbReference type="Gene3D" id="1.10.10.10">
    <property type="entry name" value="Winged helix-like DNA-binding domain superfamily/Winged helix DNA-binding domain"/>
    <property type="match status" value="1"/>
</dbReference>
<evidence type="ECO:0000313" key="2">
    <source>
        <dbReference type="EMBL" id="TDQ11203.1"/>
    </source>
</evidence>
<evidence type="ECO:0000259" key="1">
    <source>
        <dbReference type="PROSITE" id="PS50987"/>
    </source>
</evidence>